<dbReference type="PROSITE" id="PS51782">
    <property type="entry name" value="LYSM"/>
    <property type="match status" value="2"/>
</dbReference>
<feature type="chain" id="PRO_5046437347" evidence="2">
    <location>
        <begin position="24"/>
        <end position="306"/>
    </location>
</feature>
<dbReference type="EMBL" id="JBHLWN010000030">
    <property type="protein sequence ID" value="MFC0212394.1"/>
    <property type="molecule type" value="Genomic_DNA"/>
</dbReference>
<reference evidence="4 5" key="1">
    <citation type="submission" date="2024-09" db="EMBL/GenBank/DDBJ databases">
        <authorList>
            <person name="Sun Q."/>
            <person name="Mori K."/>
        </authorList>
    </citation>
    <scope>NUCLEOTIDE SEQUENCE [LARGE SCALE GENOMIC DNA]</scope>
    <source>
        <strain evidence="4 5">CCM 7759</strain>
    </source>
</reference>
<dbReference type="Gene3D" id="3.10.350.10">
    <property type="entry name" value="LysM domain"/>
    <property type="match status" value="2"/>
</dbReference>
<name>A0ABV6DID9_9BACL</name>
<dbReference type="InterPro" id="IPR036779">
    <property type="entry name" value="LysM_dom_sf"/>
</dbReference>
<evidence type="ECO:0000256" key="2">
    <source>
        <dbReference type="SAM" id="SignalP"/>
    </source>
</evidence>
<dbReference type="CDD" id="cd00118">
    <property type="entry name" value="LysM"/>
    <property type="match status" value="2"/>
</dbReference>
<dbReference type="PANTHER" id="PTHR21666:SF289">
    <property type="entry name" value="L-ALA--D-GLU ENDOPEPTIDASE"/>
    <property type="match status" value="1"/>
</dbReference>
<dbReference type="InterPro" id="IPR050570">
    <property type="entry name" value="Cell_wall_metabolism_enzyme"/>
</dbReference>
<keyword evidence="5" id="KW-1185">Reference proteome</keyword>
<accession>A0ABV6DID9</accession>
<dbReference type="SMART" id="SM00257">
    <property type="entry name" value="LysM"/>
    <property type="match status" value="2"/>
</dbReference>
<gene>
    <name evidence="4" type="ORF">ACFFK0_07955</name>
</gene>
<evidence type="ECO:0000313" key="4">
    <source>
        <dbReference type="EMBL" id="MFC0212394.1"/>
    </source>
</evidence>
<dbReference type="Proteomes" id="UP001589776">
    <property type="component" value="Unassembled WGS sequence"/>
</dbReference>
<comment type="caution">
    <text evidence="4">The sequence shown here is derived from an EMBL/GenBank/DDBJ whole genome shotgun (WGS) entry which is preliminary data.</text>
</comment>
<sequence length="306" mass="33483">MKKTSMFSLALTATLLMGNMVSAETYTSYTVQRGETLWMVSQKLNRSLAGLLAANPQVNPNNVYEGLKINIPAAETPKADVLTNTTASAYTVQPGDHFWLISQKFNVNWSRLVAANPTVNPSNMFVGQKINIPAESTMSVTTVQAPAYLADGKFPLKPGTYNPFVNTYGDGRSYNSDGTQQRLHEGNDMMAAKGTPVYSAYDGTVINKGWSTLGGWRLTVKTPDGKTALYYAHMSAYAANIELGSFIKKGQLIGYVGNTGYGTEGTEGAFDPHLHFGMYDLTNGFKPVDPYNHLKYWERTSLTASY</sequence>
<feature type="domain" description="LysM" evidence="3">
    <location>
        <begin position="27"/>
        <end position="71"/>
    </location>
</feature>
<feature type="domain" description="LysM" evidence="3">
    <location>
        <begin position="88"/>
        <end position="132"/>
    </location>
</feature>
<dbReference type="Pfam" id="PF01551">
    <property type="entry name" value="Peptidase_M23"/>
    <property type="match status" value="1"/>
</dbReference>
<keyword evidence="1 2" id="KW-0732">Signal</keyword>
<dbReference type="RefSeq" id="WP_377469548.1">
    <property type="nucleotide sequence ID" value="NZ_JBHLWN010000030.1"/>
</dbReference>
<feature type="signal peptide" evidence="2">
    <location>
        <begin position="1"/>
        <end position="23"/>
    </location>
</feature>
<dbReference type="InterPro" id="IPR016047">
    <property type="entry name" value="M23ase_b-sheet_dom"/>
</dbReference>
<organism evidence="4 5">
    <name type="scientific">Paenibacillus chartarius</name>
    <dbReference type="NCBI Taxonomy" id="747481"/>
    <lineage>
        <taxon>Bacteria</taxon>
        <taxon>Bacillati</taxon>
        <taxon>Bacillota</taxon>
        <taxon>Bacilli</taxon>
        <taxon>Bacillales</taxon>
        <taxon>Paenibacillaceae</taxon>
        <taxon>Paenibacillus</taxon>
    </lineage>
</organism>
<dbReference type="CDD" id="cd12797">
    <property type="entry name" value="M23_peptidase"/>
    <property type="match status" value="1"/>
</dbReference>
<dbReference type="Pfam" id="PF01476">
    <property type="entry name" value="LysM"/>
    <property type="match status" value="2"/>
</dbReference>
<dbReference type="InterPro" id="IPR011055">
    <property type="entry name" value="Dup_hybrid_motif"/>
</dbReference>
<dbReference type="InterPro" id="IPR018392">
    <property type="entry name" value="LysM"/>
</dbReference>
<evidence type="ECO:0000313" key="5">
    <source>
        <dbReference type="Proteomes" id="UP001589776"/>
    </source>
</evidence>
<proteinExistence type="predicted"/>
<protein>
    <submittedName>
        <fullName evidence="4">Peptidoglycan DD-metalloendopeptidase family protein</fullName>
    </submittedName>
</protein>
<dbReference type="SUPFAM" id="SSF51261">
    <property type="entry name" value="Duplicated hybrid motif"/>
    <property type="match status" value="1"/>
</dbReference>
<dbReference type="Gene3D" id="2.70.70.10">
    <property type="entry name" value="Glucose Permease (Domain IIA)"/>
    <property type="match status" value="1"/>
</dbReference>
<dbReference type="PANTHER" id="PTHR21666">
    <property type="entry name" value="PEPTIDASE-RELATED"/>
    <property type="match status" value="1"/>
</dbReference>
<dbReference type="SUPFAM" id="SSF54106">
    <property type="entry name" value="LysM domain"/>
    <property type="match status" value="1"/>
</dbReference>
<evidence type="ECO:0000256" key="1">
    <source>
        <dbReference type="ARBA" id="ARBA00022729"/>
    </source>
</evidence>
<evidence type="ECO:0000259" key="3">
    <source>
        <dbReference type="PROSITE" id="PS51782"/>
    </source>
</evidence>